<dbReference type="GO" id="GO:0017119">
    <property type="term" value="C:Golgi transport complex"/>
    <property type="evidence" value="ECO:0007669"/>
    <property type="project" value="InterPro"/>
</dbReference>
<sequence>MDISAFSADDFDPKEWINQQFKVTEVLDKENQLTSIVSKLQLYVQQVNGAIEETSEHVIKNLPRVMHDTDMIQKEAILLKDKMQVVKEEITKIQRDTASSMATLEKLDKMKTELQTAKQALHEADNWTVLATDIEEVFETHNIDAVAAKVISMQQSLVVLANAVDFQERQLQLEGFKNRLEAMASPHLVRAFTNKSVEESRKFVEMFAGMQRAAQLLKYFARCEKAAMVQEWTRLVELDQDHGVPEWLAAFYHLILSNWQSNVKWCQQVFGNSDMLPAIYTDVLTTMQKDICGSVDVALKQQMDQLSFLISLKEISDRFANNFQASTLQLGNRESDFQVQIQTAIYSLYTGYVSQYGTLEERQLMRDVSDLVQTSADPTEMVQVLAQATSPVVLACNKAVNRCFSLTFGAGILGLKTAVQFCLSKHLDHFRGVMRQIEIEKQSKEEWSMFQTCLNLLQSISDLQNSVNDLDKELVAIILDSTKSADKSPPEVDLRAILLTKQSYHQMLQFISALKEMSEPSVLEDVKEKLEKVSKKAHQSTLDVMFAPISEQLNNAQAAWLSSSSTTQQLPDYGYAPLEYITQIGEYLMTLPQHLEPFLAKEGGESQADVLLGNVAKQTCVSYADLLLTLHDVSPNTSKQISIDIGYLGNVLEDLGFSLTDTISQIATLLKLPPDTYHVQSAGCSAKLVAMVRQMRNITSS</sequence>
<evidence type="ECO:0000256" key="5">
    <source>
        <dbReference type="ARBA" id="ARBA00022927"/>
    </source>
</evidence>
<comment type="subcellular location">
    <subcellularLocation>
        <location evidence="1">Golgi apparatus membrane</location>
        <topology evidence="1">Peripheral membrane protein</topology>
    </subcellularLocation>
</comment>
<dbReference type="GO" id="GO:0006886">
    <property type="term" value="P:intracellular protein transport"/>
    <property type="evidence" value="ECO:0007669"/>
    <property type="project" value="InterPro"/>
</dbReference>
<evidence type="ECO:0000256" key="7">
    <source>
        <dbReference type="ARBA" id="ARBA00023136"/>
    </source>
</evidence>
<reference evidence="9" key="1">
    <citation type="journal article" date="2021" name="Mol. Ecol. Resour.">
        <title>Apolygus lucorum genome provides insights into omnivorousness and mesophyll feeding.</title>
        <authorList>
            <person name="Liu Y."/>
            <person name="Liu H."/>
            <person name="Wang H."/>
            <person name="Huang T."/>
            <person name="Liu B."/>
            <person name="Yang B."/>
            <person name="Yin L."/>
            <person name="Li B."/>
            <person name="Zhang Y."/>
            <person name="Zhang S."/>
            <person name="Jiang F."/>
            <person name="Zhang X."/>
            <person name="Ren Y."/>
            <person name="Wang B."/>
            <person name="Wang S."/>
            <person name="Lu Y."/>
            <person name="Wu K."/>
            <person name="Fan W."/>
            <person name="Wang G."/>
        </authorList>
    </citation>
    <scope>NUCLEOTIDE SEQUENCE</scope>
    <source>
        <strain evidence="9">12Hb</strain>
    </source>
</reference>
<protein>
    <recommendedName>
        <fullName evidence="3">Conserved oligomeric Golgi complex subunit 7</fullName>
    </recommendedName>
    <alternativeName>
        <fullName evidence="8">Component of oligomeric Golgi complex 7</fullName>
    </alternativeName>
</protein>
<name>A0A8S9X186_APOLU</name>
<evidence type="ECO:0000313" key="9">
    <source>
        <dbReference type="EMBL" id="KAF6202234.1"/>
    </source>
</evidence>
<evidence type="ECO:0000313" key="10">
    <source>
        <dbReference type="Proteomes" id="UP000466442"/>
    </source>
</evidence>
<organism evidence="9 10">
    <name type="scientific">Apolygus lucorum</name>
    <name type="common">Small green plant bug</name>
    <name type="synonym">Lygocoris lucorum</name>
    <dbReference type="NCBI Taxonomy" id="248454"/>
    <lineage>
        <taxon>Eukaryota</taxon>
        <taxon>Metazoa</taxon>
        <taxon>Ecdysozoa</taxon>
        <taxon>Arthropoda</taxon>
        <taxon>Hexapoda</taxon>
        <taxon>Insecta</taxon>
        <taxon>Pterygota</taxon>
        <taxon>Neoptera</taxon>
        <taxon>Paraneoptera</taxon>
        <taxon>Hemiptera</taxon>
        <taxon>Heteroptera</taxon>
        <taxon>Panheteroptera</taxon>
        <taxon>Cimicomorpha</taxon>
        <taxon>Miridae</taxon>
        <taxon>Mirini</taxon>
        <taxon>Apolygus</taxon>
    </lineage>
</organism>
<comment type="caution">
    <text evidence="9">The sequence shown here is derived from an EMBL/GenBank/DDBJ whole genome shotgun (WGS) entry which is preliminary data.</text>
</comment>
<evidence type="ECO:0000256" key="8">
    <source>
        <dbReference type="ARBA" id="ARBA00031345"/>
    </source>
</evidence>
<evidence type="ECO:0000256" key="2">
    <source>
        <dbReference type="ARBA" id="ARBA00005831"/>
    </source>
</evidence>
<evidence type="ECO:0000256" key="4">
    <source>
        <dbReference type="ARBA" id="ARBA00022448"/>
    </source>
</evidence>
<dbReference type="AlphaFoldDB" id="A0A8S9X186"/>
<dbReference type="EMBL" id="WIXP02000012">
    <property type="protein sequence ID" value="KAF6202234.1"/>
    <property type="molecule type" value="Genomic_DNA"/>
</dbReference>
<keyword evidence="4" id="KW-0813">Transport</keyword>
<keyword evidence="7" id="KW-0472">Membrane</keyword>
<keyword evidence="10" id="KW-1185">Reference proteome</keyword>
<accession>A0A8S9X186</accession>
<dbReference type="PANTHER" id="PTHR21443:SF0">
    <property type="entry name" value="CONSERVED OLIGOMERIC GOLGI COMPLEX SUBUNIT 7"/>
    <property type="match status" value="1"/>
</dbReference>
<dbReference type="OrthoDB" id="245173at2759"/>
<keyword evidence="5" id="KW-0653">Protein transport</keyword>
<dbReference type="GO" id="GO:0007030">
    <property type="term" value="P:Golgi organization"/>
    <property type="evidence" value="ECO:0007669"/>
    <property type="project" value="TreeGrafter"/>
</dbReference>
<dbReference type="GO" id="GO:0000139">
    <property type="term" value="C:Golgi membrane"/>
    <property type="evidence" value="ECO:0007669"/>
    <property type="project" value="UniProtKB-SubCell"/>
</dbReference>
<evidence type="ECO:0000256" key="1">
    <source>
        <dbReference type="ARBA" id="ARBA00004395"/>
    </source>
</evidence>
<proteinExistence type="inferred from homology"/>
<gene>
    <name evidence="9" type="ORF">GE061_004632</name>
</gene>
<evidence type="ECO:0000256" key="3">
    <source>
        <dbReference type="ARBA" id="ARBA00020984"/>
    </source>
</evidence>
<keyword evidence="6" id="KW-0333">Golgi apparatus</keyword>
<dbReference type="InterPro" id="IPR019335">
    <property type="entry name" value="COG7"/>
</dbReference>
<dbReference type="GO" id="GO:0006890">
    <property type="term" value="P:retrograde vesicle-mediated transport, Golgi to endoplasmic reticulum"/>
    <property type="evidence" value="ECO:0007669"/>
    <property type="project" value="TreeGrafter"/>
</dbReference>
<dbReference type="Proteomes" id="UP000466442">
    <property type="component" value="Linkage Group LG12"/>
</dbReference>
<dbReference type="Pfam" id="PF10191">
    <property type="entry name" value="COG7"/>
    <property type="match status" value="1"/>
</dbReference>
<evidence type="ECO:0000256" key="6">
    <source>
        <dbReference type="ARBA" id="ARBA00023034"/>
    </source>
</evidence>
<dbReference type="PANTHER" id="PTHR21443">
    <property type="entry name" value="CONSERVED OLIGOMERIC GOLGI COMPLEX COMPONENT 7"/>
    <property type="match status" value="1"/>
</dbReference>
<comment type="similarity">
    <text evidence="2">Belongs to the COG7 family.</text>
</comment>